<dbReference type="RefSeq" id="WP_212991516.1">
    <property type="nucleotide sequence ID" value="NZ_BAABEA010000054.1"/>
</dbReference>
<dbReference type="PROSITE" id="PS51257">
    <property type="entry name" value="PROKAR_LIPOPROTEIN"/>
    <property type="match status" value="1"/>
</dbReference>
<gene>
    <name evidence="2" type="ORF">Aau02nite_55880</name>
</gene>
<evidence type="ECO:0000256" key="1">
    <source>
        <dbReference type="SAM" id="SignalP"/>
    </source>
</evidence>
<dbReference type="InterPro" id="IPR058119">
    <property type="entry name" value="SCO0607-like"/>
</dbReference>
<protein>
    <submittedName>
        <fullName evidence="2">Lipoprotein</fullName>
    </submittedName>
</protein>
<keyword evidence="2" id="KW-0449">Lipoprotein</keyword>
<reference evidence="2" key="1">
    <citation type="submission" date="2021-03" db="EMBL/GenBank/DDBJ databases">
        <title>Whole genome shotgun sequence of Actinoplanes auranticolor NBRC 12245.</title>
        <authorList>
            <person name="Komaki H."/>
            <person name="Tamura T."/>
        </authorList>
    </citation>
    <scope>NUCLEOTIDE SEQUENCE</scope>
    <source>
        <strain evidence="2">NBRC 12245</strain>
    </source>
</reference>
<keyword evidence="1" id="KW-0732">Signal</keyword>
<proteinExistence type="predicted"/>
<evidence type="ECO:0000313" key="3">
    <source>
        <dbReference type="Proteomes" id="UP000681340"/>
    </source>
</evidence>
<name>A0A919VRR0_9ACTN</name>
<sequence length="89" mass="9329">MRKTLTVVLLATTLSAGGCTFADAICGSGDYPVKAVGTTTGQDCVPEGQEPPAGYVRYPEGKVPEHVGDKWDEYWSGVVVDEQGNVVPG</sequence>
<dbReference type="EMBL" id="BOQL01000044">
    <property type="protein sequence ID" value="GIM73407.1"/>
    <property type="molecule type" value="Genomic_DNA"/>
</dbReference>
<dbReference type="NCBIfam" id="NF046120">
    <property type="entry name" value="lipo_SCO0607"/>
    <property type="match status" value="1"/>
</dbReference>
<dbReference type="AlphaFoldDB" id="A0A919VRR0"/>
<evidence type="ECO:0000313" key="2">
    <source>
        <dbReference type="EMBL" id="GIM73407.1"/>
    </source>
</evidence>
<dbReference type="Proteomes" id="UP000681340">
    <property type="component" value="Unassembled WGS sequence"/>
</dbReference>
<organism evidence="2 3">
    <name type="scientific">Actinoplanes auranticolor</name>
    <dbReference type="NCBI Taxonomy" id="47988"/>
    <lineage>
        <taxon>Bacteria</taxon>
        <taxon>Bacillati</taxon>
        <taxon>Actinomycetota</taxon>
        <taxon>Actinomycetes</taxon>
        <taxon>Micromonosporales</taxon>
        <taxon>Micromonosporaceae</taxon>
        <taxon>Actinoplanes</taxon>
    </lineage>
</organism>
<feature type="chain" id="PRO_5037058769" evidence="1">
    <location>
        <begin position="25"/>
        <end position="89"/>
    </location>
</feature>
<keyword evidence="3" id="KW-1185">Reference proteome</keyword>
<comment type="caution">
    <text evidence="2">The sequence shown here is derived from an EMBL/GenBank/DDBJ whole genome shotgun (WGS) entry which is preliminary data.</text>
</comment>
<accession>A0A919VRR0</accession>
<feature type="signal peptide" evidence="1">
    <location>
        <begin position="1"/>
        <end position="24"/>
    </location>
</feature>